<reference evidence="3" key="2">
    <citation type="journal article" date="2018" name="BMC Genomics">
        <title>Whole genome sequencing and function prediction of 133 gut anaerobes isolated from chicken caecum in pure cultures.</title>
        <authorList>
            <person name="Medvecky M."/>
            <person name="Cejkova D."/>
            <person name="Polansky O."/>
            <person name="Karasova D."/>
            <person name="Kubasova T."/>
            <person name="Cizek A."/>
            <person name="Rychlik I."/>
        </authorList>
    </citation>
    <scope>NUCLEOTIDE SEQUENCE</scope>
    <source>
        <strain evidence="3">An178</strain>
    </source>
</reference>
<dbReference type="Pfam" id="PF07009">
    <property type="entry name" value="NusG_II"/>
    <property type="match status" value="1"/>
</dbReference>
<gene>
    <name evidence="3" type="ORF">B5F14_06730</name>
    <name evidence="2" type="ORF">POG00_00315</name>
</gene>
<keyword evidence="1" id="KW-0472">Membrane</keyword>
<reference evidence="4" key="1">
    <citation type="submission" date="2017-04" db="EMBL/GenBank/DDBJ databases">
        <title>Function of individual gut microbiota members based on whole genome sequencing of pure cultures obtained from chicken caecum.</title>
        <authorList>
            <person name="Medvecky M."/>
            <person name="Cejkova D."/>
            <person name="Polansky O."/>
            <person name="Karasova D."/>
            <person name="Kubasova T."/>
            <person name="Cizek A."/>
            <person name="Rychlik I."/>
        </authorList>
    </citation>
    <scope>NUCLEOTIDE SEQUENCE [LARGE SCALE GENOMIC DNA]</scope>
    <source>
        <strain evidence="4">An178</strain>
    </source>
</reference>
<evidence type="ECO:0000313" key="4">
    <source>
        <dbReference type="Proteomes" id="UP000195447"/>
    </source>
</evidence>
<dbReference type="InterPro" id="IPR038690">
    <property type="entry name" value="NusG_2_sf"/>
</dbReference>
<organism evidence="3 4">
    <name type="scientific">Faecalitalea cylindroides</name>
    <dbReference type="NCBI Taxonomy" id="39483"/>
    <lineage>
        <taxon>Bacteria</taxon>
        <taxon>Bacillati</taxon>
        <taxon>Bacillota</taxon>
        <taxon>Erysipelotrichia</taxon>
        <taxon>Erysipelotrichales</taxon>
        <taxon>Erysipelotrichaceae</taxon>
        <taxon>Faecalitalea</taxon>
    </lineage>
</organism>
<dbReference type="AlphaFoldDB" id="A0A1Y4LVX4"/>
<feature type="transmembrane region" description="Helical" evidence="1">
    <location>
        <begin position="7"/>
        <end position="24"/>
    </location>
</feature>
<dbReference type="EMBL" id="NFKM01000012">
    <property type="protein sequence ID" value="OUP59779.1"/>
    <property type="molecule type" value="Genomic_DNA"/>
</dbReference>
<keyword evidence="4" id="KW-1185">Reference proteome</keyword>
<sequence length="119" mass="13137">MTKADKVLIVVMMIASILLFIPILNNAPASNTAVVTVKNEEVLRIDLSQDEEYEVDGTNGKVHIEVKDNQIRVTQENSPQHICSKQGFVSDPNVPIVCLPNDTVVTIEADNPQEDLLIQ</sequence>
<dbReference type="Proteomes" id="UP001220658">
    <property type="component" value="Unassembled WGS sequence"/>
</dbReference>
<protein>
    <submittedName>
        <fullName evidence="2">NusG domain II-containing protein</fullName>
    </submittedName>
</protein>
<reference evidence="2" key="3">
    <citation type="submission" date="2023-01" db="EMBL/GenBank/DDBJ databases">
        <title>Human gut microbiome strain richness.</title>
        <authorList>
            <person name="Chen-Liaw A."/>
        </authorList>
    </citation>
    <scope>NUCLEOTIDE SEQUENCE</scope>
    <source>
        <strain evidence="2">D55st1_G4_D55t1_190419</strain>
    </source>
</reference>
<keyword evidence="1" id="KW-1133">Transmembrane helix</keyword>
<dbReference type="CDD" id="cd09910">
    <property type="entry name" value="NGN-insert_like"/>
    <property type="match status" value="1"/>
</dbReference>
<proteinExistence type="predicted"/>
<name>A0A1Y4LVX4_9FIRM</name>
<accession>A0A1Y4LVX4</accession>
<dbReference type="RefSeq" id="WP_015536092.1">
    <property type="nucleotide sequence ID" value="NZ_CABKSV010000005.1"/>
</dbReference>
<keyword evidence="1" id="KW-0812">Transmembrane</keyword>
<comment type="caution">
    <text evidence="3">The sequence shown here is derived from an EMBL/GenBank/DDBJ whole genome shotgun (WGS) entry which is preliminary data.</text>
</comment>
<evidence type="ECO:0000313" key="3">
    <source>
        <dbReference type="EMBL" id="OUP59779.1"/>
    </source>
</evidence>
<evidence type="ECO:0000256" key="1">
    <source>
        <dbReference type="SAM" id="Phobius"/>
    </source>
</evidence>
<dbReference type="EMBL" id="JAQNCK010000001">
    <property type="protein sequence ID" value="MDC0827147.1"/>
    <property type="molecule type" value="Genomic_DNA"/>
</dbReference>
<dbReference type="Gene3D" id="2.60.320.10">
    <property type="entry name" value="N-utilization substance G protein NusG, insert domain"/>
    <property type="match status" value="1"/>
</dbReference>
<evidence type="ECO:0000313" key="2">
    <source>
        <dbReference type="EMBL" id="MDC0827147.1"/>
    </source>
</evidence>
<dbReference type="Proteomes" id="UP000195447">
    <property type="component" value="Unassembled WGS sequence"/>
</dbReference>